<name>A0A8J6THV1_9BACT</name>
<evidence type="ECO:0000313" key="2">
    <source>
        <dbReference type="Proteomes" id="UP000603434"/>
    </source>
</evidence>
<evidence type="ECO:0000313" key="1">
    <source>
        <dbReference type="EMBL" id="MBC8360232.1"/>
    </source>
</evidence>
<organism evidence="1 2">
    <name type="scientific">Candidatus Desulfatibia profunda</name>
    <dbReference type="NCBI Taxonomy" id="2841695"/>
    <lineage>
        <taxon>Bacteria</taxon>
        <taxon>Pseudomonadati</taxon>
        <taxon>Thermodesulfobacteriota</taxon>
        <taxon>Desulfobacteria</taxon>
        <taxon>Desulfobacterales</taxon>
        <taxon>Desulfobacterales incertae sedis</taxon>
        <taxon>Candidatus Desulfatibia</taxon>
    </lineage>
</organism>
<dbReference type="Proteomes" id="UP000603434">
    <property type="component" value="Unassembled WGS sequence"/>
</dbReference>
<accession>A0A8J6THV1</accession>
<comment type="caution">
    <text evidence="1">The sequence shown here is derived from an EMBL/GenBank/DDBJ whole genome shotgun (WGS) entry which is preliminary data.</text>
</comment>
<gene>
    <name evidence="1" type="ORF">H8E23_02380</name>
</gene>
<dbReference type="AlphaFoldDB" id="A0A8J6THV1"/>
<protein>
    <submittedName>
        <fullName evidence="1">Uncharacterized protein</fullName>
    </submittedName>
</protein>
<proteinExistence type="predicted"/>
<sequence>MMKLLNIVRSKPDDTVKRFLEAFSGGKQDKVVTLYAGDVDWSALVDDIFSHDRIICWW</sequence>
<dbReference type="EMBL" id="JACNJH010000076">
    <property type="protein sequence ID" value="MBC8360232.1"/>
    <property type="molecule type" value="Genomic_DNA"/>
</dbReference>
<dbReference type="InterPro" id="IPR032710">
    <property type="entry name" value="NTF2-like_dom_sf"/>
</dbReference>
<reference evidence="1 2" key="1">
    <citation type="submission" date="2020-08" db="EMBL/GenBank/DDBJ databases">
        <title>Bridging the membrane lipid divide: bacteria of the FCB group superphylum have the potential to synthesize archaeal ether lipids.</title>
        <authorList>
            <person name="Villanueva L."/>
            <person name="Von Meijenfeldt F.A.B."/>
            <person name="Westbye A.B."/>
            <person name="Yadav S."/>
            <person name="Hopmans E.C."/>
            <person name="Dutilh B.E."/>
            <person name="Sinninghe Damste J.S."/>
        </authorList>
    </citation>
    <scope>NUCLEOTIDE SEQUENCE [LARGE SCALE GENOMIC DNA]</scope>
    <source>
        <strain evidence="1">NIOZ-UU30</strain>
    </source>
</reference>
<dbReference type="SUPFAM" id="SSF54427">
    <property type="entry name" value="NTF2-like"/>
    <property type="match status" value="1"/>
</dbReference>